<gene>
    <name evidence="2" type="ORF">C0099_08740</name>
</gene>
<dbReference type="SUPFAM" id="SSF64307">
    <property type="entry name" value="SirA-like"/>
    <property type="match status" value="1"/>
</dbReference>
<keyword evidence="3" id="KW-1185">Reference proteome</keyword>
<proteinExistence type="predicted"/>
<dbReference type="InterPro" id="IPR018720">
    <property type="entry name" value="DUF2249"/>
</dbReference>
<accession>A0A2I6S6X8</accession>
<dbReference type="InterPro" id="IPR036868">
    <property type="entry name" value="TusA-like_sf"/>
</dbReference>
<dbReference type="AlphaFoldDB" id="A0A2I6S6X8"/>
<dbReference type="OrthoDB" id="151621at2"/>
<dbReference type="EMBL" id="CP025682">
    <property type="protein sequence ID" value="AUN95014.1"/>
    <property type="molecule type" value="Genomic_DNA"/>
</dbReference>
<evidence type="ECO:0000313" key="3">
    <source>
        <dbReference type="Proteomes" id="UP000242205"/>
    </source>
</evidence>
<name>A0A2I6S6X8_9RHOO</name>
<sequence length="84" mass="9475">MNVVVVDGRGLEPPEPFERAMEALADLAPDHLLVLRLDRVPYPLLRILDRDGYRYDWQDGGADGVTVRIAPPGMQLPEENRPCH</sequence>
<dbReference type="KEGG" id="atw:C0099_08740"/>
<protein>
    <submittedName>
        <fullName evidence="2">SirA-like protein</fullName>
    </submittedName>
</protein>
<evidence type="ECO:0000259" key="1">
    <source>
        <dbReference type="Pfam" id="PF10006"/>
    </source>
</evidence>
<organism evidence="2 3">
    <name type="scientific">Pseudazoarcus pumilus</name>
    <dbReference type="NCBI Taxonomy" id="2067960"/>
    <lineage>
        <taxon>Bacteria</taxon>
        <taxon>Pseudomonadati</taxon>
        <taxon>Pseudomonadota</taxon>
        <taxon>Betaproteobacteria</taxon>
        <taxon>Rhodocyclales</taxon>
        <taxon>Zoogloeaceae</taxon>
        <taxon>Pseudazoarcus</taxon>
    </lineage>
</organism>
<dbReference type="RefSeq" id="WP_102247080.1">
    <property type="nucleotide sequence ID" value="NZ_CP025682.1"/>
</dbReference>
<feature type="domain" description="DUF2249" evidence="1">
    <location>
        <begin position="6"/>
        <end position="70"/>
    </location>
</feature>
<dbReference type="Proteomes" id="UP000242205">
    <property type="component" value="Chromosome"/>
</dbReference>
<evidence type="ECO:0000313" key="2">
    <source>
        <dbReference type="EMBL" id="AUN95014.1"/>
    </source>
</evidence>
<reference evidence="2 3" key="1">
    <citation type="submission" date="2018-01" db="EMBL/GenBank/DDBJ databases">
        <authorList>
            <person name="Fu G.-Y."/>
        </authorList>
    </citation>
    <scope>NUCLEOTIDE SEQUENCE [LARGE SCALE GENOMIC DNA]</scope>
    <source>
        <strain evidence="2 3">SY39</strain>
    </source>
</reference>
<dbReference type="Pfam" id="PF10006">
    <property type="entry name" value="DUF2249"/>
    <property type="match status" value="1"/>
</dbReference>